<comment type="caution">
    <text evidence="2">The sequence shown here is derived from an EMBL/GenBank/DDBJ whole genome shotgun (WGS) entry which is preliminary data.</text>
</comment>
<sequence>MAGFQVKVVLEGVQPPLWRRILLPDQLSFADLHVILQIVFGWQEEHLHDFSFQRSRVRISDTEYADADLDEKDVCADSYLKAGWIRYTYDFGDDWRHKIVLEKELEDYEKRYPTVVKHKRGNMEEDSGGAWYGEESSEIYDEERVNSLLKENCFCEVFAGEAGEDILVTEVLLDDFMKKMGLKQKIQRPKKKSAMELKIEEIHNFYEEMDKLQKLSGSARQIKEGQQSNEGQFVFNFETGETDIEEELPDFYFCKCDSDITQEELLAQGAEQLINDYAKYLMIPPGESRSKKDTEQAILEVLQAHPEYYLIFMDEITVQNYLLSVEKNAGKFFPAISEESLVVLCTWGLWDVKIYKKSGKNRMDISAAKGNEILLQFLKSNRLHQFYSTKKFVTDGIFYLMQSYGFMESSVLHEKYQKAFGPIAYEDLMRYVYLDGRLFGKYETGECLIDNTVTSFVSFGGLDANQILEQMKAYGQGLEYADFKNKQLLKWKEGIAGFVPAWEDLGEILVNLEVLLPEALEEFLPELYQETVSGLELHELLYIIEEIMTDEPEDPVNMLQLTMIWMVMAKCWLDTPLACLKGYSRTSLARRTGKEPFTIAVDEDSDITPDELDGDEQIYELPWSMQQEIYYLLNERESKKGRMKALEGVRRLAKSVGKEMVVFEVLEKVLGLGLG</sequence>
<dbReference type="SUPFAM" id="SSF159941">
    <property type="entry name" value="MM3350-like"/>
    <property type="match status" value="1"/>
</dbReference>
<gene>
    <name evidence="2" type="ORF">BEH84_05073</name>
</gene>
<accession>A0A1E3AKU1</accession>
<dbReference type="InterPro" id="IPR012912">
    <property type="entry name" value="Plasmid_pRiA4b_Orf3-like"/>
</dbReference>
<dbReference type="Gene3D" id="3.10.290.30">
    <property type="entry name" value="MM3350-like"/>
    <property type="match status" value="1"/>
</dbReference>
<dbReference type="PANTHER" id="PTHR41878:SF1">
    <property type="entry name" value="TNPR PROTEIN"/>
    <property type="match status" value="1"/>
</dbReference>
<dbReference type="Proteomes" id="UP000095003">
    <property type="component" value="Unassembled WGS sequence"/>
</dbReference>
<evidence type="ECO:0000313" key="2">
    <source>
        <dbReference type="EMBL" id="ODM09323.1"/>
    </source>
</evidence>
<organism evidence="2 3">
    <name type="scientific">Eisenbergiella tayi</name>
    <dbReference type="NCBI Taxonomy" id="1432052"/>
    <lineage>
        <taxon>Bacteria</taxon>
        <taxon>Bacillati</taxon>
        <taxon>Bacillota</taxon>
        <taxon>Clostridia</taxon>
        <taxon>Lachnospirales</taxon>
        <taxon>Lachnospiraceae</taxon>
        <taxon>Eisenbergiella</taxon>
    </lineage>
</organism>
<dbReference type="InterPro" id="IPR024047">
    <property type="entry name" value="MM3350-like_sf"/>
</dbReference>
<evidence type="ECO:0000259" key="1">
    <source>
        <dbReference type="Pfam" id="PF07929"/>
    </source>
</evidence>
<name>A0A1E3AKU1_9FIRM</name>
<dbReference type="PANTHER" id="PTHR41878">
    <property type="entry name" value="LEXA REPRESSOR-RELATED"/>
    <property type="match status" value="1"/>
</dbReference>
<dbReference type="RefSeq" id="WP_009254658.1">
    <property type="nucleotide sequence ID" value="NZ_CABMHK010000019.1"/>
</dbReference>
<reference evidence="2 3" key="1">
    <citation type="submission" date="2016-07" db="EMBL/GenBank/DDBJ databases">
        <title>Characterization of isolates of Eisenbergiella tayi derived from blood cultures, using whole genome sequencing.</title>
        <authorList>
            <person name="Burdz T."/>
            <person name="Wiebe D."/>
            <person name="Huynh C."/>
            <person name="Bernard K."/>
        </authorList>
    </citation>
    <scope>NUCLEOTIDE SEQUENCE [LARGE SCALE GENOMIC DNA]</scope>
    <source>
        <strain evidence="2 3">NML 120489</strain>
    </source>
</reference>
<feature type="domain" description="Plasmid pRiA4b Orf3-like" evidence="1">
    <location>
        <begin position="4"/>
        <end position="143"/>
    </location>
</feature>
<dbReference type="EMBL" id="MCGI01000005">
    <property type="protein sequence ID" value="ODM09323.1"/>
    <property type="molecule type" value="Genomic_DNA"/>
</dbReference>
<dbReference type="GeneID" id="29727615"/>
<dbReference type="AlphaFoldDB" id="A0A1E3AKU1"/>
<proteinExistence type="predicted"/>
<evidence type="ECO:0000313" key="3">
    <source>
        <dbReference type="Proteomes" id="UP000095003"/>
    </source>
</evidence>
<dbReference type="Pfam" id="PF07929">
    <property type="entry name" value="PRiA4_ORF3"/>
    <property type="match status" value="1"/>
</dbReference>
<protein>
    <submittedName>
        <fullName evidence="2">Plasmid pRiA4b ORF-3-like protein</fullName>
    </submittedName>
</protein>